<reference evidence="2" key="1">
    <citation type="submission" date="2015-11" db="EMBL/GenBank/DDBJ databases">
        <title>Draft Genome Sequence of the Radioresistant Bacterium Deinococcus grandis, Isolated from Freshwater Fish in Japan.</title>
        <authorList>
            <person name="Satoh K."/>
            <person name="Onodera T."/>
            <person name="Omoso K."/>
            <person name="Takeda-Yano K."/>
            <person name="Katayama T."/>
            <person name="Oono Y."/>
            <person name="Narumi I."/>
        </authorList>
    </citation>
    <scope>NUCLEOTIDE SEQUENCE [LARGE SCALE GENOMIC DNA]</scope>
    <source>
        <strain evidence="2">ATCC 43672</strain>
    </source>
</reference>
<gene>
    <name evidence="1" type="ORF">DEIGR_102188</name>
</gene>
<sequence length="130" mass="14382">MSVPADHLVPYLSAVELAVLGVYAVHPDLTDAMVDSAYEELVRRYRAEATNYPFTPGKLDGLRAEVHDAALRGLTLRLSQPGDHPGPEELRLAVGRLRSSVKTWTRAGGRQGYLHFLEREIGDLSVDDEE</sequence>
<evidence type="ECO:0000313" key="2">
    <source>
        <dbReference type="Proteomes" id="UP000056209"/>
    </source>
</evidence>
<protein>
    <submittedName>
        <fullName evidence="1">Uncharacterized protein</fullName>
    </submittedName>
</protein>
<comment type="caution">
    <text evidence="1">The sequence shown here is derived from an EMBL/GenBank/DDBJ whole genome shotgun (WGS) entry which is preliminary data.</text>
</comment>
<organism evidence="1 2">
    <name type="scientific">Deinococcus grandis</name>
    <dbReference type="NCBI Taxonomy" id="57498"/>
    <lineage>
        <taxon>Bacteria</taxon>
        <taxon>Thermotogati</taxon>
        <taxon>Deinococcota</taxon>
        <taxon>Deinococci</taxon>
        <taxon>Deinococcales</taxon>
        <taxon>Deinococcaceae</taxon>
        <taxon>Deinococcus</taxon>
    </lineage>
</organism>
<evidence type="ECO:0000313" key="1">
    <source>
        <dbReference type="EMBL" id="GAQ22161.1"/>
    </source>
</evidence>
<accession>A0A100HK00</accession>
<dbReference type="RefSeq" id="WP_058977130.1">
    <property type="nucleotide sequence ID" value="NZ_BCMS01000001.1"/>
</dbReference>
<dbReference type="AlphaFoldDB" id="A0A100HK00"/>
<proteinExistence type="predicted"/>
<name>A0A100HK00_9DEIO</name>
<dbReference type="Proteomes" id="UP000056209">
    <property type="component" value="Unassembled WGS sequence"/>
</dbReference>
<keyword evidence="2" id="KW-1185">Reference proteome</keyword>
<dbReference type="EMBL" id="BCMS01000001">
    <property type="protein sequence ID" value="GAQ22161.1"/>
    <property type="molecule type" value="Genomic_DNA"/>
</dbReference>